<keyword evidence="4" id="KW-1185">Reference proteome</keyword>
<reference evidence="3 4" key="1">
    <citation type="submission" date="2016-10" db="EMBL/GenBank/DDBJ databases">
        <authorList>
            <person name="de Groot N.N."/>
        </authorList>
    </citation>
    <scope>NUCLEOTIDE SEQUENCE [LARGE SCALE GENOMIC DNA]</scope>
    <source>
        <strain evidence="3 4">DSM 22012</strain>
    </source>
</reference>
<dbReference type="EMBL" id="FNVQ01000002">
    <property type="protein sequence ID" value="SEG50987.1"/>
    <property type="molecule type" value="Genomic_DNA"/>
</dbReference>
<dbReference type="GO" id="GO:0005507">
    <property type="term" value="F:copper ion binding"/>
    <property type="evidence" value="ECO:0007669"/>
    <property type="project" value="InterPro"/>
</dbReference>
<dbReference type="PROSITE" id="PS01047">
    <property type="entry name" value="HMA_1"/>
    <property type="match status" value="1"/>
</dbReference>
<sequence length="68" mass="7108">MQHQLKVTGMSCGHCVSAIEKAVKGLDPQAEVSVDLEKGEVTVSSDTEFSAISAAILEAGYENQAINA</sequence>
<dbReference type="Proteomes" id="UP000236745">
    <property type="component" value="Unassembled WGS sequence"/>
</dbReference>
<dbReference type="OrthoDB" id="9814359at2"/>
<name>A0A1H6ASF4_9GAMM</name>
<gene>
    <name evidence="3" type="ORF">SAMN05444390_102156</name>
</gene>
<dbReference type="AlphaFoldDB" id="A0A1H6ASF4"/>
<dbReference type="InterPro" id="IPR036163">
    <property type="entry name" value="HMA_dom_sf"/>
</dbReference>
<feature type="domain" description="HMA" evidence="2">
    <location>
        <begin position="1"/>
        <end position="64"/>
    </location>
</feature>
<dbReference type="CDD" id="cd00371">
    <property type="entry name" value="HMA"/>
    <property type="match status" value="1"/>
</dbReference>
<dbReference type="RefSeq" id="WP_104003264.1">
    <property type="nucleotide sequence ID" value="NZ_FNVQ01000002.1"/>
</dbReference>
<dbReference type="InterPro" id="IPR017969">
    <property type="entry name" value="Heavy-metal-associated_CS"/>
</dbReference>
<evidence type="ECO:0000259" key="2">
    <source>
        <dbReference type="PROSITE" id="PS50846"/>
    </source>
</evidence>
<dbReference type="InterPro" id="IPR006121">
    <property type="entry name" value="HMA_dom"/>
</dbReference>
<proteinExistence type="predicted"/>
<dbReference type="Gene3D" id="3.30.70.100">
    <property type="match status" value="1"/>
</dbReference>
<evidence type="ECO:0000313" key="3">
    <source>
        <dbReference type="EMBL" id="SEG50987.1"/>
    </source>
</evidence>
<dbReference type="PRINTS" id="PR00944">
    <property type="entry name" value="CUEXPORT"/>
</dbReference>
<organism evidence="3 4">
    <name type="scientific">Marinobacterium lutimaris</name>
    <dbReference type="NCBI Taxonomy" id="568106"/>
    <lineage>
        <taxon>Bacteria</taxon>
        <taxon>Pseudomonadati</taxon>
        <taxon>Pseudomonadota</taxon>
        <taxon>Gammaproteobacteria</taxon>
        <taxon>Oceanospirillales</taxon>
        <taxon>Oceanospirillaceae</taxon>
        <taxon>Marinobacterium</taxon>
    </lineage>
</organism>
<keyword evidence="1" id="KW-0479">Metal-binding</keyword>
<protein>
    <submittedName>
        <fullName evidence="3">Copper chaperone</fullName>
    </submittedName>
</protein>
<dbReference type="PROSITE" id="PS50846">
    <property type="entry name" value="HMA_2"/>
    <property type="match status" value="1"/>
</dbReference>
<accession>A0A1H6ASF4</accession>
<dbReference type="Pfam" id="PF00403">
    <property type="entry name" value="HMA"/>
    <property type="match status" value="1"/>
</dbReference>
<dbReference type="InterPro" id="IPR000428">
    <property type="entry name" value="Cu-bd"/>
</dbReference>
<evidence type="ECO:0000256" key="1">
    <source>
        <dbReference type="ARBA" id="ARBA00022723"/>
    </source>
</evidence>
<dbReference type="GO" id="GO:0006825">
    <property type="term" value="P:copper ion transport"/>
    <property type="evidence" value="ECO:0007669"/>
    <property type="project" value="InterPro"/>
</dbReference>
<evidence type="ECO:0000313" key="4">
    <source>
        <dbReference type="Proteomes" id="UP000236745"/>
    </source>
</evidence>
<dbReference type="SUPFAM" id="SSF55008">
    <property type="entry name" value="HMA, heavy metal-associated domain"/>
    <property type="match status" value="1"/>
</dbReference>